<accession>A7I5I2</accession>
<dbReference type="RefSeq" id="WP_012106012.1">
    <property type="nucleotide sequence ID" value="NC_009712.1"/>
</dbReference>
<dbReference type="AlphaFoldDB" id="A7I5I2"/>
<sequence length="103" mass="11518">MQLPDDELTREFSDVLHVRELVGVYALDIKDVEVPLRIKILRSGSVYYGIASLAVREKGANDYYRDSGTYPSKEAALNGAVAGFFLHLKPGASIREIKNWSVF</sequence>
<dbReference type="GeneID" id="43367549"/>
<protein>
    <submittedName>
        <fullName evidence="1">Uncharacterized protein</fullName>
    </submittedName>
</protein>
<name>A7I5I2_METB6</name>
<dbReference type="EMBL" id="CP000780">
    <property type="protein sequence ID" value="ABS54993.1"/>
    <property type="molecule type" value="Genomic_DNA"/>
</dbReference>
<organism evidence="1 2">
    <name type="scientific">Methanoregula boonei (strain DSM 21154 / JCM 14090 / 6A8)</name>
    <dbReference type="NCBI Taxonomy" id="456442"/>
    <lineage>
        <taxon>Archaea</taxon>
        <taxon>Methanobacteriati</taxon>
        <taxon>Methanobacteriota</taxon>
        <taxon>Stenosarchaea group</taxon>
        <taxon>Methanomicrobia</taxon>
        <taxon>Methanomicrobiales</taxon>
        <taxon>Methanoregulaceae</taxon>
        <taxon>Methanoregula</taxon>
    </lineage>
</organism>
<reference evidence="2" key="1">
    <citation type="journal article" date="2015" name="Microbiology">
        <title>Genome of Methanoregula boonei 6A8 reveals adaptations to oligotrophic peatland environments.</title>
        <authorList>
            <person name="Braeuer S."/>
            <person name="Cadillo-Quiroz H."/>
            <person name="Kyrpides N."/>
            <person name="Woyke T."/>
            <person name="Goodwin L."/>
            <person name="Detter C."/>
            <person name="Podell S."/>
            <person name="Yavitt J.B."/>
            <person name="Zinder S.H."/>
        </authorList>
    </citation>
    <scope>NUCLEOTIDE SEQUENCE [LARGE SCALE GENOMIC DNA]</scope>
    <source>
        <strain evidence="2">DSM 21154 / JCM 14090 / 6A8</strain>
    </source>
</reference>
<keyword evidence="2" id="KW-1185">Reference proteome</keyword>
<proteinExistence type="predicted"/>
<evidence type="ECO:0000313" key="2">
    <source>
        <dbReference type="Proteomes" id="UP000002408"/>
    </source>
</evidence>
<dbReference type="KEGG" id="mbn:Mboo_0475"/>
<dbReference type="Proteomes" id="UP000002408">
    <property type="component" value="Chromosome"/>
</dbReference>
<gene>
    <name evidence="1" type="ordered locus">Mboo_0475</name>
</gene>
<evidence type="ECO:0000313" key="1">
    <source>
        <dbReference type="EMBL" id="ABS54993.1"/>
    </source>
</evidence>
<dbReference type="HOGENOM" id="CLU_2257336_0_0_2"/>